<name>A0A1S9P6H6_9SPHI</name>
<dbReference type="OrthoDB" id="5432534at2"/>
<dbReference type="SMART" id="SM00448">
    <property type="entry name" value="REC"/>
    <property type="match status" value="1"/>
</dbReference>
<organism evidence="4 5">
    <name type="scientific">Mucilaginibacter pedocola</name>
    <dbReference type="NCBI Taxonomy" id="1792845"/>
    <lineage>
        <taxon>Bacteria</taxon>
        <taxon>Pseudomonadati</taxon>
        <taxon>Bacteroidota</taxon>
        <taxon>Sphingobacteriia</taxon>
        <taxon>Sphingobacteriales</taxon>
        <taxon>Sphingobacteriaceae</taxon>
        <taxon>Mucilaginibacter</taxon>
    </lineage>
</organism>
<protein>
    <recommendedName>
        <fullName evidence="3">Response regulatory domain-containing protein</fullName>
    </recommendedName>
</protein>
<sequence>MKKILLLDDNEDILEVVNDVLAYENFEVKATTKSVEFMMIAERYQPDLIIVDYRLADGNGADLCRALKSNANLRHIPVILFSAYFQPGLNFMDFGCDAAIYKPFDIEELISTVNSLIHNSQLSA</sequence>
<dbReference type="RefSeq" id="WP_078351514.1">
    <property type="nucleotide sequence ID" value="NZ_MBTF01000039.1"/>
</dbReference>
<dbReference type="Gene3D" id="3.40.50.2300">
    <property type="match status" value="1"/>
</dbReference>
<keyword evidence="5" id="KW-1185">Reference proteome</keyword>
<dbReference type="Pfam" id="PF00072">
    <property type="entry name" value="Response_reg"/>
    <property type="match status" value="1"/>
</dbReference>
<dbReference type="GO" id="GO:0000160">
    <property type="term" value="P:phosphorelay signal transduction system"/>
    <property type="evidence" value="ECO:0007669"/>
    <property type="project" value="InterPro"/>
</dbReference>
<dbReference type="PANTHER" id="PTHR44591:SF3">
    <property type="entry name" value="RESPONSE REGULATORY DOMAIN-CONTAINING PROTEIN"/>
    <property type="match status" value="1"/>
</dbReference>
<gene>
    <name evidence="4" type="ORF">BC343_19140</name>
</gene>
<evidence type="ECO:0000259" key="3">
    <source>
        <dbReference type="PROSITE" id="PS50110"/>
    </source>
</evidence>
<dbReference type="Proteomes" id="UP000189739">
    <property type="component" value="Unassembled WGS sequence"/>
</dbReference>
<dbReference type="STRING" id="1792845.BC343_19140"/>
<evidence type="ECO:0000313" key="5">
    <source>
        <dbReference type="Proteomes" id="UP000189739"/>
    </source>
</evidence>
<evidence type="ECO:0000256" key="2">
    <source>
        <dbReference type="PROSITE-ProRule" id="PRU00169"/>
    </source>
</evidence>
<comment type="caution">
    <text evidence="4">The sequence shown here is derived from an EMBL/GenBank/DDBJ whole genome shotgun (WGS) entry which is preliminary data.</text>
</comment>
<feature type="modified residue" description="4-aspartylphosphate" evidence="2">
    <location>
        <position position="52"/>
    </location>
</feature>
<keyword evidence="1 2" id="KW-0597">Phosphoprotein</keyword>
<dbReference type="EMBL" id="MBTF01000039">
    <property type="protein sequence ID" value="OOQ56552.1"/>
    <property type="molecule type" value="Genomic_DNA"/>
</dbReference>
<accession>A0A1S9P6H6</accession>
<dbReference type="InterPro" id="IPR001789">
    <property type="entry name" value="Sig_transdc_resp-reg_receiver"/>
</dbReference>
<dbReference type="PANTHER" id="PTHR44591">
    <property type="entry name" value="STRESS RESPONSE REGULATOR PROTEIN 1"/>
    <property type="match status" value="1"/>
</dbReference>
<dbReference type="InterPro" id="IPR050595">
    <property type="entry name" value="Bact_response_regulator"/>
</dbReference>
<dbReference type="AlphaFoldDB" id="A0A1S9P6H6"/>
<dbReference type="SUPFAM" id="SSF52172">
    <property type="entry name" value="CheY-like"/>
    <property type="match status" value="1"/>
</dbReference>
<dbReference type="PROSITE" id="PS50110">
    <property type="entry name" value="RESPONSE_REGULATORY"/>
    <property type="match status" value="1"/>
</dbReference>
<evidence type="ECO:0000256" key="1">
    <source>
        <dbReference type="ARBA" id="ARBA00022553"/>
    </source>
</evidence>
<dbReference type="InterPro" id="IPR011006">
    <property type="entry name" value="CheY-like_superfamily"/>
</dbReference>
<proteinExistence type="predicted"/>
<feature type="domain" description="Response regulatory" evidence="3">
    <location>
        <begin position="3"/>
        <end position="117"/>
    </location>
</feature>
<evidence type="ECO:0000313" key="4">
    <source>
        <dbReference type="EMBL" id="OOQ56552.1"/>
    </source>
</evidence>
<reference evidence="4 5" key="1">
    <citation type="submission" date="2016-07" db="EMBL/GenBank/DDBJ databases">
        <title>Genomic analysis of zinc-resistant bacterium Mucilaginibacter pedocola TBZ30.</title>
        <authorList>
            <person name="Huang J."/>
            <person name="Tang J."/>
        </authorList>
    </citation>
    <scope>NUCLEOTIDE SEQUENCE [LARGE SCALE GENOMIC DNA]</scope>
    <source>
        <strain evidence="4 5">TBZ30</strain>
    </source>
</reference>